<dbReference type="InterPro" id="IPR052163">
    <property type="entry name" value="DGC-Regulatory_Protein"/>
</dbReference>
<comment type="caution">
    <text evidence="8">The sequence shown here is derived from an EMBL/GenBank/DDBJ whole genome shotgun (WGS) entry which is preliminary data.</text>
</comment>
<dbReference type="PANTHER" id="PTHR46663:SF4">
    <property type="entry name" value="DIGUANYLATE CYCLASE DGCT-RELATED"/>
    <property type="match status" value="1"/>
</dbReference>
<feature type="domain" description="GGDEF" evidence="7">
    <location>
        <begin position="505"/>
        <end position="635"/>
    </location>
</feature>
<keyword evidence="4 6" id="KW-1133">Transmembrane helix</keyword>
<reference evidence="8 9" key="1">
    <citation type="submission" date="2022-06" db="EMBL/GenBank/DDBJ databases">
        <title>Isolation of gut microbiota from human fecal samples.</title>
        <authorList>
            <person name="Pamer E.G."/>
            <person name="Barat B."/>
            <person name="Waligurski E."/>
            <person name="Medina S."/>
            <person name="Paddock L."/>
            <person name="Mostad J."/>
        </authorList>
    </citation>
    <scope>NUCLEOTIDE SEQUENCE [LARGE SCALE GENOMIC DNA]</scope>
    <source>
        <strain evidence="8 9">SL.3.17</strain>
    </source>
</reference>
<dbReference type="InterPro" id="IPR029151">
    <property type="entry name" value="Sensor-like_sf"/>
</dbReference>
<dbReference type="InterPro" id="IPR029787">
    <property type="entry name" value="Nucleotide_cyclase"/>
</dbReference>
<keyword evidence="2" id="KW-1003">Cell membrane</keyword>
<keyword evidence="9" id="KW-1185">Reference proteome</keyword>
<dbReference type="Pfam" id="PF02743">
    <property type="entry name" value="dCache_1"/>
    <property type="match status" value="1"/>
</dbReference>
<dbReference type="SUPFAM" id="SSF55073">
    <property type="entry name" value="Nucleotide cyclase"/>
    <property type="match status" value="1"/>
</dbReference>
<sequence>MRKNVLIRTNIFICTVIILGFLLTSVISYYSNNGMLKRDVEHISKLTSEGIYHQIDSIFAKPINISLTMANDNLLKTFLTEEETRKNDEAFLKTMKDYLLAYKEQYNYDSVFLVSTKTNRYYHFQTGVDRVLKKGDPENEWYYNFLDDSKDHALNIDNDEARSADNGITIFINCKIHSRNGEVMGIVGVGFSVDTLQKIFRKYEQSFNLRAYLVDTDGNIEISTTKTGFIKNDLFDDCGYEEYKTGILSERQKTQSFWYSSKGEKGFLVTKYVPDLKWHLIIENDTTAMQNSLNRQFLMGIAVVIIVIGAVLIIITNIIRKYNAQIVNLTVEKEKAHRKAFQTETEKMYENIYEIDITHNRAASEETESYFESLGVPKNTPYDEALEVIAKEQIKEEFRKGYLDTFSVKNVLKTYEDGQESLRYDFMITNDGGYTYYWMRITARIFFWKDDQSVRMMVYRQNIDSEKSREMEMAERMQRDSLSGLYNKAATQELIRRLLAEAQGNTYAFFILDIDNFKKVNDTYGHVVGDQVIADFAQKIKQQFRKEDVVGRIGGDEFVVFVPASSAELVEKKAKNLTQVLQYPFTDGDVYCQISTSIGVAVAPEAGTDFETLYKNADQALYRTKEKGKKGYTIY</sequence>
<organism evidence="8 9">
    <name type="scientific">Anaerovorax odorimutans</name>
    <dbReference type="NCBI Taxonomy" id="109327"/>
    <lineage>
        <taxon>Bacteria</taxon>
        <taxon>Bacillati</taxon>
        <taxon>Bacillota</taxon>
        <taxon>Clostridia</taxon>
        <taxon>Peptostreptococcales</taxon>
        <taxon>Anaerovoracaceae</taxon>
        <taxon>Anaerovorax</taxon>
    </lineage>
</organism>
<dbReference type="SUPFAM" id="SSF103190">
    <property type="entry name" value="Sensory domain-like"/>
    <property type="match status" value="1"/>
</dbReference>
<protein>
    <submittedName>
        <fullName evidence="8">Sensor domain-containing diguanylate cyclase</fullName>
    </submittedName>
</protein>
<evidence type="ECO:0000256" key="1">
    <source>
        <dbReference type="ARBA" id="ARBA00004651"/>
    </source>
</evidence>
<dbReference type="Pfam" id="PF00990">
    <property type="entry name" value="GGDEF"/>
    <property type="match status" value="1"/>
</dbReference>
<evidence type="ECO:0000256" key="4">
    <source>
        <dbReference type="ARBA" id="ARBA00022989"/>
    </source>
</evidence>
<dbReference type="InterPro" id="IPR033479">
    <property type="entry name" value="dCache_1"/>
</dbReference>
<evidence type="ECO:0000313" key="8">
    <source>
        <dbReference type="EMBL" id="MCQ4637265.1"/>
    </source>
</evidence>
<dbReference type="Gene3D" id="3.30.450.20">
    <property type="entry name" value="PAS domain"/>
    <property type="match status" value="1"/>
</dbReference>
<evidence type="ECO:0000259" key="7">
    <source>
        <dbReference type="PROSITE" id="PS50887"/>
    </source>
</evidence>
<evidence type="ECO:0000256" key="6">
    <source>
        <dbReference type="SAM" id="Phobius"/>
    </source>
</evidence>
<comment type="subcellular location">
    <subcellularLocation>
        <location evidence="1">Cell membrane</location>
        <topology evidence="1">Multi-pass membrane protein</topology>
    </subcellularLocation>
</comment>
<proteinExistence type="predicted"/>
<keyword evidence="3 6" id="KW-0812">Transmembrane</keyword>
<gene>
    <name evidence="8" type="ORF">NE619_11075</name>
</gene>
<evidence type="ECO:0000313" key="9">
    <source>
        <dbReference type="Proteomes" id="UP001524502"/>
    </source>
</evidence>
<dbReference type="EMBL" id="JANFXK010000011">
    <property type="protein sequence ID" value="MCQ4637265.1"/>
    <property type="molecule type" value="Genomic_DNA"/>
</dbReference>
<dbReference type="Proteomes" id="UP001524502">
    <property type="component" value="Unassembled WGS sequence"/>
</dbReference>
<keyword evidence="5 6" id="KW-0472">Membrane</keyword>
<evidence type="ECO:0000256" key="3">
    <source>
        <dbReference type="ARBA" id="ARBA00022692"/>
    </source>
</evidence>
<dbReference type="InterPro" id="IPR043128">
    <property type="entry name" value="Rev_trsase/Diguanyl_cyclase"/>
</dbReference>
<feature type="transmembrane region" description="Helical" evidence="6">
    <location>
        <begin position="297"/>
        <end position="319"/>
    </location>
</feature>
<evidence type="ECO:0000256" key="2">
    <source>
        <dbReference type="ARBA" id="ARBA00022475"/>
    </source>
</evidence>
<dbReference type="RefSeq" id="WP_256132456.1">
    <property type="nucleotide sequence ID" value="NZ_JANFXK010000011.1"/>
</dbReference>
<evidence type="ECO:0000256" key="5">
    <source>
        <dbReference type="ARBA" id="ARBA00023136"/>
    </source>
</evidence>
<dbReference type="SMART" id="SM00267">
    <property type="entry name" value="GGDEF"/>
    <property type="match status" value="1"/>
</dbReference>
<name>A0ABT1RPY7_9FIRM</name>
<dbReference type="InterPro" id="IPR000160">
    <property type="entry name" value="GGDEF_dom"/>
</dbReference>
<accession>A0ABT1RPY7</accession>
<dbReference type="Gene3D" id="3.30.70.270">
    <property type="match status" value="1"/>
</dbReference>
<dbReference type="NCBIfam" id="TIGR00254">
    <property type="entry name" value="GGDEF"/>
    <property type="match status" value="1"/>
</dbReference>
<dbReference type="PROSITE" id="PS50887">
    <property type="entry name" value="GGDEF"/>
    <property type="match status" value="1"/>
</dbReference>
<dbReference type="PANTHER" id="PTHR46663">
    <property type="entry name" value="DIGUANYLATE CYCLASE DGCT-RELATED"/>
    <property type="match status" value="1"/>
</dbReference>
<feature type="transmembrane region" description="Helical" evidence="6">
    <location>
        <begin position="12"/>
        <end position="30"/>
    </location>
</feature>
<dbReference type="CDD" id="cd01949">
    <property type="entry name" value="GGDEF"/>
    <property type="match status" value="1"/>
</dbReference>